<dbReference type="EMBL" id="MWUE01000033">
    <property type="protein sequence ID" value="OQP30515.1"/>
    <property type="molecule type" value="Genomic_DNA"/>
</dbReference>
<evidence type="ECO:0000313" key="2">
    <source>
        <dbReference type="Proteomes" id="UP000192769"/>
    </source>
</evidence>
<comment type="caution">
    <text evidence="1">The sequence shown here is derived from an EMBL/GenBank/DDBJ whole genome shotgun (WGS) entry which is preliminary data.</text>
</comment>
<name>A0A1V9D9T4_9GAMM</name>
<organism evidence="1 2">
    <name type="scientific">Pantoea latae</name>
    <dbReference type="NCBI Taxonomy" id="1964541"/>
    <lineage>
        <taxon>Bacteria</taxon>
        <taxon>Pseudomonadati</taxon>
        <taxon>Pseudomonadota</taxon>
        <taxon>Gammaproteobacteria</taxon>
        <taxon>Enterobacterales</taxon>
        <taxon>Erwiniaceae</taxon>
        <taxon>Pantoea</taxon>
    </lineage>
</organism>
<evidence type="ECO:0000313" key="1">
    <source>
        <dbReference type="EMBL" id="OQP30515.1"/>
    </source>
</evidence>
<gene>
    <name evidence="1" type="ORF">B2J69_19910</name>
</gene>
<dbReference type="RefSeq" id="WP_081141573.1">
    <property type="nucleotide sequence ID" value="NZ_MWUE01000033.1"/>
</dbReference>
<keyword evidence="2" id="KW-1185">Reference proteome</keyword>
<dbReference type="OrthoDB" id="6520322at2"/>
<protein>
    <submittedName>
        <fullName evidence="1">Uncharacterized protein</fullName>
    </submittedName>
</protein>
<dbReference type="AlphaFoldDB" id="A0A1V9D9T4"/>
<reference evidence="1 2" key="1">
    <citation type="submission" date="2017-02" db="EMBL/GenBank/DDBJ databases">
        <title>Whole genome shotgun sequence of Pantoea agglomerans strain AS1 isolated from a cycad, Zamia floridana in Central Florida, USA.</title>
        <authorList>
            <person name="Lata P."/>
            <person name="Govindarajan S."/>
            <person name="Qi F."/>
            <person name="Li J.-L."/>
            <person name="Maurya S.K."/>
            <person name="Sahoo M.K."/>
        </authorList>
    </citation>
    <scope>NUCLEOTIDE SEQUENCE [LARGE SCALE GENOMIC DNA]</scope>
    <source>
        <strain evidence="1 2">AS1</strain>
    </source>
</reference>
<accession>A0A1V9D9T4</accession>
<proteinExistence type="predicted"/>
<sequence>MDYPIAGDLDELNDLLSSGQHKAVVIGYELSADEFFGIAMYWGDRGAKIKRVDGSFLVKLGKNAIPPNGEI</sequence>
<dbReference type="Proteomes" id="UP000192769">
    <property type="component" value="Unassembled WGS sequence"/>
</dbReference>